<dbReference type="GO" id="GO:0016020">
    <property type="term" value="C:membrane"/>
    <property type="evidence" value="ECO:0007669"/>
    <property type="project" value="UniProtKB-SubCell"/>
</dbReference>
<dbReference type="GO" id="GO:0005351">
    <property type="term" value="F:carbohydrate:proton symporter activity"/>
    <property type="evidence" value="ECO:0007669"/>
    <property type="project" value="TreeGrafter"/>
</dbReference>
<feature type="transmembrane region" description="Helical" evidence="7">
    <location>
        <begin position="243"/>
        <end position="264"/>
    </location>
</feature>
<evidence type="ECO:0000256" key="5">
    <source>
        <dbReference type="ARBA" id="ARBA00023136"/>
    </source>
</evidence>
<dbReference type="InterPro" id="IPR036259">
    <property type="entry name" value="MFS_trans_sf"/>
</dbReference>
<feature type="region of interest" description="Disordered" evidence="6">
    <location>
        <begin position="27"/>
        <end position="48"/>
    </location>
</feature>
<comment type="subcellular location">
    <subcellularLocation>
        <location evidence="1">Membrane</location>
        <topology evidence="1">Multi-pass membrane protein</topology>
    </subcellularLocation>
</comment>
<proteinExistence type="inferred from homology"/>
<dbReference type="PANTHER" id="PTHR48022">
    <property type="entry name" value="PLASTIDIC GLUCOSE TRANSPORTER 4"/>
    <property type="match status" value="1"/>
</dbReference>
<dbReference type="Pfam" id="PF00083">
    <property type="entry name" value="Sugar_tr"/>
    <property type="match status" value="1"/>
</dbReference>
<accession>A0AAD9IB94</accession>
<sequence>MAAMTSLDKADDTMAKVTELETVSSAAGATGAAAPNHDAAAPPAESEGQLMRTAADELGVWQTLVRFRRVGLIAMAAAFSASLDGYQFELSGGIVANKGFIRQFASPGTTIIAGSYVSAWGGMQSAGQCIGQVLIQYASEAWGRKRALLILWAVLIASILVESLSTHWLHWLAAKVLAGAGLGMLQCTLPLYLTELAPTAVRGFYINAYTLWFIAGKLFASIALNSLDRLAPLDFRTPVYTQWGMVAAAGLIFVLLPETPWWLVSKDKFAQAERVLRRCHGQVPGFDVMEQLGAMRATVALERRLAETSHQAGAWEVFRGRNLLRFVVAGWPKLTQQFVGLAIFNTYAAYFFQAAGNDEPFFVIVLLAAMQLLSMAITCPLADRVGRRPLTVYPYAVTVLAVLGMGITGCFDLTSRAPAALLIFFACVAGLTTTGASALGYAYAAEIPAQRLRARTSAWSLAVSNLVALVFSFATPVMLQGEQTQWGPKTGFFFAGTGAISVVIAWFILPEVTRRTPAEIDELFEKRINLRQFDKHVTEVQLQAEIQLHGLKGGPS</sequence>
<feature type="transmembrane region" description="Helical" evidence="7">
    <location>
        <begin position="204"/>
        <end position="223"/>
    </location>
</feature>
<feature type="transmembrane region" description="Helical" evidence="7">
    <location>
        <begin position="147"/>
        <end position="165"/>
    </location>
</feature>
<dbReference type="PROSITE" id="PS00217">
    <property type="entry name" value="SUGAR_TRANSPORT_2"/>
    <property type="match status" value="1"/>
</dbReference>
<evidence type="ECO:0000256" key="2">
    <source>
        <dbReference type="ARBA" id="ARBA00010992"/>
    </source>
</evidence>
<dbReference type="Gene3D" id="1.20.1250.20">
    <property type="entry name" value="MFS general substrate transporter like domains"/>
    <property type="match status" value="1"/>
</dbReference>
<comment type="caution">
    <text evidence="9">The sequence shown here is derived from an EMBL/GenBank/DDBJ whole genome shotgun (WGS) entry which is preliminary data.</text>
</comment>
<dbReference type="EMBL" id="JAQQPM010000007">
    <property type="protein sequence ID" value="KAK2074110.1"/>
    <property type="molecule type" value="Genomic_DNA"/>
</dbReference>
<comment type="similarity">
    <text evidence="2">Belongs to the major facilitator superfamily. Sugar transporter (TC 2.A.1.1) family.</text>
</comment>
<dbReference type="InterPro" id="IPR050360">
    <property type="entry name" value="MFS_Sugar_Transporters"/>
</dbReference>
<feature type="compositionally biased region" description="Low complexity" evidence="6">
    <location>
        <begin position="27"/>
        <end position="44"/>
    </location>
</feature>
<feature type="transmembrane region" description="Helical" evidence="7">
    <location>
        <begin position="338"/>
        <end position="355"/>
    </location>
</feature>
<organism evidence="9 10">
    <name type="scientific">Phyllachora maydis</name>
    <dbReference type="NCBI Taxonomy" id="1825666"/>
    <lineage>
        <taxon>Eukaryota</taxon>
        <taxon>Fungi</taxon>
        <taxon>Dikarya</taxon>
        <taxon>Ascomycota</taxon>
        <taxon>Pezizomycotina</taxon>
        <taxon>Sordariomycetes</taxon>
        <taxon>Sordariomycetidae</taxon>
        <taxon>Phyllachorales</taxon>
        <taxon>Phyllachoraceae</taxon>
        <taxon>Phyllachora</taxon>
    </lineage>
</organism>
<dbReference type="InterPro" id="IPR005828">
    <property type="entry name" value="MFS_sugar_transport-like"/>
</dbReference>
<keyword evidence="5 7" id="KW-0472">Membrane</keyword>
<reference evidence="9" key="1">
    <citation type="journal article" date="2023" name="Mol. Plant Microbe Interact.">
        <title>Elucidating the Obligate Nature and Biological Capacity of an Invasive Fungal Corn Pathogen.</title>
        <authorList>
            <person name="MacCready J.S."/>
            <person name="Roggenkamp E.M."/>
            <person name="Gdanetz K."/>
            <person name="Chilvers M.I."/>
        </authorList>
    </citation>
    <scope>NUCLEOTIDE SEQUENCE</scope>
    <source>
        <strain evidence="9">PM02</strain>
    </source>
</reference>
<feature type="domain" description="Major facilitator superfamily (MFS) profile" evidence="8">
    <location>
        <begin position="73"/>
        <end position="513"/>
    </location>
</feature>
<feature type="transmembrane region" description="Helical" evidence="7">
    <location>
        <begin position="393"/>
        <end position="414"/>
    </location>
</feature>
<dbReference type="PANTHER" id="PTHR48022:SF15">
    <property type="entry name" value="ALPHA-GLUCOSIDE TRANSPORTER, PUTATIVE (AFU_ORTHOLOGUE AFUA_5G00500)-RELATED"/>
    <property type="match status" value="1"/>
</dbReference>
<dbReference type="PROSITE" id="PS50850">
    <property type="entry name" value="MFS"/>
    <property type="match status" value="1"/>
</dbReference>
<dbReference type="InterPro" id="IPR020846">
    <property type="entry name" value="MFS_dom"/>
</dbReference>
<evidence type="ECO:0000256" key="4">
    <source>
        <dbReference type="ARBA" id="ARBA00022989"/>
    </source>
</evidence>
<feature type="transmembrane region" description="Helical" evidence="7">
    <location>
        <begin position="361"/>
        <end position="381"/>
    </location>
</feature>
<feature type="transmembrane region" description="Helical" evidence="7">
    <location>
        <begin position="456"/>
        <end position="479"/>
    </location>
</feature>
<dbReference type="InterPro" id="IPR005829">
    <property type="entry name" value="Sugar_transporter_CS"/>
</dbReference>
<protein>
    <recommendedName>
        <fullName evidence="8">Major facilitator superfamily (MFS) profile domain-containing protein</fullName>
    </recommendedName>
</protein>
<feature type="transmembrane region" description="Helical" evidence="7">
    <location>
        <begin position="420"/>
        <end position="444"/>
    </location>
</feature>
<evidence type="ECO:0000256" key="7">
    <source>
        <dbReference type="SAM" id="Phobius"/>
    </source>
</evidence>
<name>A0AAD9IB94_9PEZI</name>
<feature type="transmembrane region" description="Helical" evidence="7">
    <location>
        <begin position="491"/>
        <end position="509"/>
    </location>
</feature>
<gene>
    <name evidence="9" type="ORF">P8C59_008341</name>
</gene>
<feature type="transmembrane region" description="Helical" evidence="7">
    <location>
        <begin position="171"/>
        <end position="192"/>
    </location>
</feature>
<dbReference type="Proteomes" id="UP001217918">
    <property type="component" value="Unassembled WGS sequence"/>
</dbReference>
<evidence type="ECO:0000256" key="6">
    <source>
        <dbReference type="SAM" id="MobiDB-lite"/>
    </source>
</evidence>
<keyword evidence="4 7" id="KW-1133">Transmembrane helix</keyword>
<dbReference type="AlphaFoldDB" id="A0AAD9IB94"/>
<evidence type="ECO:0000256" key="1">
    <source>
        <dbReference type="ARBA" id="ARBA00004141"/>
    </source>
</evidence>
<dbReference type="SUPFAM" id="SSF103473">
    <property type="entry name" value="MFS general substrate transporter"/>
    <property type="match status" value="1"/>
</dbReference>
<evidence type="ECO:0000313" key="10">
    <source>
        <dbReference type="Proteomes" id="UP001217918"/>
    </source>
</evidence>
<evidence type="ECO:0000259" key="8">
    <source>
        <dbReference type="PROSITE" id="PS50850"/>
    </source>
</evidence>
<evidence type="ECO:0000313" key="9">
    <source>
        <dbReference type="EMBL" id="KAK2074110.1"/>
    </source>
</evidence>
<keyword evidence="3 7" id="KW-0812">Transmembrane</keyword>
<evidence type="ECO:0000256" key="3">
    <source>
        <dbReference type="ARBA" id="ARBA00022692"/>
    </source>
</evidence>
<keyword evidence="10" id="KW-1185">Reference proteome</keyword>